<accession>E0SGT3</accession>
<organism evidence="2 3">
    <name type="scientific">Dickeya dadantii (strain 3937)</name>
    <name type="common">Erwinia chrysanthemi (strain 3937)</name>
    <dbReference type="NCBI Taxonomy" id="198628"/>
    <lineage>
        <taxon>Bacteria</taxon>
        <taxon>Pseudomonadati</taxon>
        <taxon>Pseudomonadota</taxon>
        <taxon>Gammaproteobacteria</taxon>
        <taxon>Enterobacterales</taxon>
        <taxon>Pectobacteriaceae</taxon>
        <taxon>Dickeya</taxon>
    </lineage>
</organism>
<gene>
    <name evidence="2" type="ordered locus">Dda3937_04618</name>
</gene>
<sequence>MNGFSESTCHGQKHNQQHNPPGYCRLAHSRSWAISGHVLLRSPSSVTIYTYHSLAVANVLSPEVQLRLTAGHPVFLSITTCRNYRYEKD</sequence>
<proteinExistence type="predicted"/>
<dbReference type="Proteomes" id="UP000006859">
    <property type="component" value="Chromosome"/>
</dbReference>
<reference evidence="2 3" key="1">
    <citation type="journal article" date="2011" name="J. Bacteriol.">
        <title>Genome sequence of the plant-pathogenic bacterium Dickeya dadantii 3937.</title>
        <authorList>
            <person name="Glasner J.D."/>
            <person name="Yang C.H."/>
            <person name="Reverchon S."/>
            <person name="Hugouvieux-Cotte-Pattat N."/>
            <person name="Condemine G."/>
            <person name="Bohin J.P."/>
            <person name="Van Gijsegem F."/>
            <person name="Yang S."/>
            <person name="Franza T."/>
            <person name="Expert D."/>
            <person name="Plunkett G. III"/>
            <person name="San Francisco M.J."/>
            <person name="Charkowski A.O."/>
            <person name="Py B."/>
            <person name="Bell K."/>
            <person name="Rauscher L."/>
            <person name="Rodriguez-Palenzuela P."/>
            <person name="Toussaint A."/>
            <person name="Holeva M.C."/>
            <person name="He S.Y."/>
            <person name="Douet V."/>
            <person name="Boccara M."/>
            <person name="Blanco C."/>
            <person name="Toth I."/>
            <person name="Anderson B.D."/>
            <person name="Biehl B.S."/>
            <person name="Mau B."/>
            <person name="Flynn S.M."/>
            <person name="Barras F."/>
            <person name="Lindeberg M."/>
            <person name="Birch P.R."/>
            <person name="Tsuyumu S."/>
            <person name="Shi X."/>
            <person name="Hibbing M."/>
            <person name="Yap M.N."/>
            <person name="Carpentier M."/>
            <person name="Dassa E."/>
            <person name="Umehara M."/>
            <person name="Kim J.F."/>
            <person name="Rusch M."/>
            <person name="Soni P."/>
            <person name="Mayhew G.F."/>
            <person name="Fouts D.E."/>
            <person name="Gill S.R."/>
            <person name="Blattner F.R."/>
            <person name="Keen N.T."/>
            <person name="Perna N.T."/>
        </authorList>
    </citation>
    <scope>NUCLEOTIDE SEQUENCE [LARGE SCALE GENOMIC DNA]</scope>
    <source>
        <strain evidence="2 3">3937</strain>
    </source>
</reference>
<dbReference type="EMBL" id="CP002038">
    <property type="protein sequence ID" value="ADM98911.1"/>
    <property type="molecule type" value="Genomic_DNA"/>
</dbReference>
<protein>
    <submittedName>
        <fullName evidence="2">Uncharacterized protein</fullName>
    </submittedName>
</protein>
<dbReference type="HOGENOM" id="CLU_2449866_0_0_6"/>
<evidence type="ECO:0000256" key="1">
    <source>
        <dbReference type="SAM" id="MobiDB-lite"/>
    </source>
</evidence>
<evidence type="ECO:0000313" key="3">
    <source>
        <dbReference type="Proteomes" id="UP000006859"/>
    </source>
</evidence>
<dbReference type="KEGG" id="ddd:Dda3937_04618"/>
<feature type="compositionally biased region" description="Polar residues" evidence="1">
    <location>
        <begin position="1"/>
        <end position="10"/>
    </location>
</feature>
<evidence type="ECO:0000313" key="2">
    <source>
        <dbReference type="EMBL" id="ADM98911.1"/>
    </source>
</evidence>
<dbReference type="STRING" id="198628.Dda3937_04618"/>
<keyword evidence="3" id="KW-1185">Reference proteome</keyword>
<dbReference type="AlphaFoldDB" id="E0SGT3"/>
<name>E0SGT3_DICD3</name>
<feature type="region of interest" description="Disordered" evidence="1">
    <location>
        <begin position="1"/>
        <end position="22"/>
    </location>
</feature>